<dbReference type="InterPro" id="IPR039422">
    <property type="entry name" value="MarR/SlyA-like"/>
</dbReference>
<dbReference type="RefSeq" id="WP_007077807.1">
    <property type="nucleotide sequence ID" value="NZ_CM001024.1"/>
</dbReference>
<dbReference type="InterPro" id="IPR000835">
    <property type="entry name" value="HTH_MarR-typ"/>
</dbReference>
<dbReference type="PROSITE" id="PS50995">
    <property type="entry name" value="HTH_MARR_2"/>
    <property type="match status" value="1"/>
</dbReference>
<dbReference type="OrthoDB" id="122135at2"/>
<dbReference type="SUPFAM" id="SSF46785">
    <property type="entry name" value="Winged helix' DNA-binding domain"/>
    <property type="match status" value="1"/>
</dbReference>
<dbReference type="Gene3D" id="1.10.10.10">
    <property type="entry name" value="Winged helix-like DNA-binding domain superfamily/Winged helix DNA-binding domain"/>
    <property type="match status" value="1"/>
</dbReference>
<dbReference type="InterPro" id="IPR036388">
    <property type="entry name" value="WH-like_DNA-bd_sf"/>
</dbReference>
<protein>
    <submittedName>
        <fullName evidence="2">Transcriptional regulator, MarR family</fullName>
    </submittedName>
</protein>
<reference evidence="2" key="1">
    <citation type="submission" date="2010-08" db="EMBL/GenBank/DDBJ databases">
        <authorList>
            <person name="Muzny D."/>
            <person name="Qin X."/>
            <person name="Buhay C."/>
            <person name="Dugan-Rocha S."/>
            <person name="Ding Y."/>
            <person name="Chen G."/>
            <person name="Hawes A."/>
            <person name="Holder M."/>
            <person name="Jhangiani S."/>
            <person name="Johnson A."/>
            <person name="Khan Z."/>
            <person name="Li Z."/>
            <person name="Liu W."/>
            <person name="Liu X."/>
            <person name="Perez L."/>
            <person name="Shen H."/>
            <person name="Wang Q."/>
            <person name="Watt J."/>
            <person name="Xi L."/>
            <person name="Xin Y."/>
            <person name="Zhou J."/>
            <person name="Deng J."/>
            <person name="Jiang H."/>
            <person name="Liu Y."/>
            <person name="Qu J."/>
            <person name="Song X.-Z."/>
            <person name="Zhang L."/>
            <person name="Villasana D."/>
            <person name="Johnson A."/>
            <person name="Liu J."/>
            <person name="Liyanage D."/>
            <person name="Lorensuhewa L."/>
            <person name="Robinson T."/>
            <person name="Song A."/>
            <person name="Song B.-B."/>
            <person name="Dinh H."/>
            <person name="Thornton R."/>
            <person name="Coyle M."/>
            <person name="Francisco L."/>
            <person name="Jackson L."/>
            <person name="Javaid M."/>
            <person name="Korchina V."/>
            <person name="Kovar C."/>
            <person name="Mata R."/>
            <person name="Mathew T."/>
            <person name="Ngo R."/>
            <person name="Nguyen L."/>
            <person name="Nguyen N."/>
            <person name="Okwuonu G."/>
            <person name="Ongeri F."/>
            <person name="Pham C."/>
            <person name="Simmons D."/>
            <person name="Wilczek-Boney K."/>
            <person name="Hale W."/>
            <person name="Jakkamsetti A."/>
            <person name="Pham P."/>
            <person name="Ruth R."/>
            <person name="San Lucas F."/>
            <person name="Warren J."/>
            <person name="Zhang J."/>
            <person name="Zhao Z."/>
            <person name="Zhou C."/>
            <person name="Zhu D."/>
            <person name="Lee S."/>
            <person name="Bess C."/>
            <person name="Blankenburg K."/>
            <person name="Forbes L."/>
            <person name="Fu Q."/>
            <person name="Gubbala S."/>
            <person name="Hirani K."/>
            <person name="Jayaseelan J.C."/>
            <person name="Lara F."/>
            <person name="Munidasa M."/>
            <person name="Palculict T."/>
            <person name="Patil S."/>
            <person name="Pu L.-L."/>
            <person name="Saada N."/>
            <person name="Tang L."/>
            <person name="Weissenberger G."/>
            <person name="Zhu Y."/>
            <person name="Hemphill L."/>
            <person name="Shang Y."/>
            <person name="Youmans B."/>
            <person name="Ayvaz T."/>
            <person name="Ross M."/>
            <person name="Santibanez J."/>
            <person name="Aqrawi P."/>
            <person name="Gross S."/>
            <person name="Joshi V."/>
            <person name="Fowler G."/>
            <person name="Nazareth L."/>
            <person name="Reid J."/>
            <person name="Worley K."/>
            <person name="Petrosino J."/>
            <person name="Highlander S."/>
            <person name="Gibbs R."/>
        </authorList>
    </citation>
    <scope>NUCLEOTIDE SEQUENCE [LARGE SCALE GENOMIC DNA]</scope>
    <source>
        <strain evidence="2">DSM 15272</strain>
    </source>
</reference>
<evidence type="ECO:0000313" key="2">
    <source>
        <dbReference type="EMBL" id="EFQ84069.1"/>
    </source>
</evidence>
<accession>E2S9Z5</accession>
<dbReference type="GO" id="GO:0003700">
    <property type="term" value="F:DNA-binding transcription factor activity"/>
    <property type="evidence" value="ECO:0007669"/>
    <property type="project" value="InterPro"/>
</dbReference>
<evidence type="ECO:0000259" key="1">
    <source>
        <dbReference type="PROSITE" id="PS50995"/>
    </source>
</evidence>
<dbReference type="EMBL" id="ACLF03000003">
    <property type="protein sequence ID" value="EFQ84069.1"/>
    <property type="molecule type" value="Genomic_DNA"/>
</dbReference>
<dbReference type="HOGENOM" id="CLU_083287_15_0_11"/>
<name>E2S9Z5_9ACTN</name>
<comment type="caution">
    <text evidence="2">The sequence shown here is derived from an EMBL/GenBank/DDBJ whole genome shotgun (WGS) entry which is preliminary data.</text>
</comment>
<organism evidence="2 3">
    <name type="scientific">Aeromicrobium marinum DSM 15272</name>
    <dbReference type="NCBI Taxonomy" id="585531"/>
    <lineage>
        <taxon>Bacteria</taxon>
        <taxon>Bacillati</taxon>
        <taxon>Actinomycetota</taxon>
        <taxon>Actinomycetes</taxon>
        <taxon>Propionibacteriales</taxon>
        <taxon>Nocardioidaceae</taxon>
        <taxon>Aeromicrobium</taxon>
    </lineage>
</organism>
<dbReference type="STRING" id="585531.HMPREF0063_10785"/>
<dbReference type="PANTHER" id="PTHR33164">
    <property type="entry name" value="TRANSCRIPTIONAL REGULATOR, MARR FAMILY"/>
    <property type="match status" value="1"/>
</dbReference>
<evidence type="ECO:0000313" key="3">
    <source>
        <dbReference type="Proteomes" id="UP000003111"/>
    </source>
</evidence>
<dbReference type="eggNOG" id="COG1846">
    <property type="taxonomic scope" value="Bacteria"/>
</dbReference>
<dbReference type="Pfam" id="PF12802">
    <property type="entry name" value="MarR_2"/>
    <property type="match status" value="1"/>
</dbReference>
<gene>
    <name evidence="2" type="ORF">HMPREF0063_10785</name>
</gene>
<dbReference type="InterPro" id="IPR036390">
    <property type="entry name" value="WH_DNA-bd_sf"/>
</dbReference>
<feature type="domain" description="HTH marR-type" evidence="1">
    <location>
        <begin position="6"/>
        <end position="141"/>
    </location>
</feature>
<sequence>MTSQRPFDVEYELTRLTQRLRRRSMRIVEQLHPELDYGTYLFFLGICEAPGEVRGADLAESFGVHKSTASRAVSTLVRLGLVEQTPDPLDGRARLLTPAGPALAQLNAARTDVQRRLEELFSGWDADDVAAFTDLLHRYNDAADATLD</sequence>
<proteinExistence type="predicted"/>
<dbReference type="SMART" id="SM00347">
    <property type="entry name" value="HTH_MARR"/>
    <property type="match status" value="1"/>
</dbReference>
<dbReference type="Proteomes" id="UP000003111">
    <property type="component" value="Unassembled WGS sequence"/>
</dbReference>
<dbReference type="PANTHER" id="PTHR33164:SF57">
    <property type="entry name" value="MARR-FAMILY TRANSCRIPTIONAL REGULATOR"/>
    <property type="match status" value="1"/>
</dbReference>
<dbReference type="AlphaFoldDB" id="E2S9Z5"/>
<keyword evidence="3" id="KW-1185">Reference proteome</keyword>
<dbReference type="GO" id="GO:0006950">
    <property type="term" value="P:response to stress"/>
    <property type="evidence" value="ECO:0007669"/>
    <property type="project" value="TreeGrafter"/>
</dbReference>